<dbReference type="SUPFAM" id="SSF52540">
    <property type="entry name" value="P-loop containing nucleoside triphosphate hydrolases"/>
    <property type="match status" value="1"/>
</dbReference>
<evidence type="ECO:0000313" key="9">
    <source>
        <dbReference type="EMBL" id="PWZ01668.1"/>
    </source>
</evidence>
<dbReference type="InParanoid" id="A0A317XUT3"/>
<dbReference type="OrthoDB" id="274828at2759"/>
<protein>
    <recommendedName>
        <fullName evidence="7">Small ribosomal subunit protein mS29</fullName>
    </recommendedName>
</protein>
<dbReference type="Pfam" id="PF10236">
    <property type="entry name" value="DAP3"/>
    <property type="match status" value="1"/>
</dbReference>
<dbReference type="STRING" id="1882483.A0A317XUT3"/>
<evidence type="ECO:0000256" key="8">
    <source>
        <dbReference type="SAM" id="MobiDB-lite"/>
    </source>
</evidence>
<dbReference type="GO" id="GO:0003735">
    <property type="term" value="F:structural constituent of ribosome"/>
    <property type="evidence" value="ECO:0007669"/>
    <property type="project" value="TreeGrafter"/>
</dbReference>
<accession>A0A317XUT3</accession>
<keyword evidence="3" id="KW-0809">Transit peptide</keyword>
<evidence type="ECO:0000313" key="10">
    <source>
        <dbReference type="Proteomes" id="UP000246740"/>
    </source>
</evidence>
<dbReference type="PANTHER" id="PTHR12810:SF0">
    <property type="entry name" value="SMALL RIBOSOMAL SUBUNIT PROTEIN MS29"/>
    <property type="match status" value="1"/>
</dbReference>
<evidence type="ECO:0000256" key="3">
    <source>
        <dbReference type="ARBA" id="ARBA00022946"/>
    </source>
</evidence>
<comment type="subcellular location">
    <subcellularLocation>
        <location evidence="1">Mitochondrion</location>
    </subcellularLocation>
</comment>
<keyword evidence="6" id="KW-0687">Ribonucleoprotein</keyword>
<keyword evidence="4" id="KW-0689">Ribosomal protein</keyword>
<dbReference type="GO" id="GO:0005763">
    <property type="term" value="C:mitochondrial small ribosomal subunit"/>
    <property type="evidence" value="ECO:0007669"/>
    <property type="project" value="TreeGrafter"/>
</dbReference>
<dbReference type="Proteomes" id="UP000246740">
    <property type="component" value="Unassembled WGS sequence"/>
</dbReference>
<feature type="region of interest" description="Disordered" evidence="8">
    <location>
        <begin position="57"/>
        <end position="98"/>
    </location>
</feature>
<reference evidence="9 10" key="1">
    <citation type="journal article" date="2018" name="Mol. Biol. Evol.">
        <title>Broad Genomic Sampling Reveals a Smut Pathogenic Ancestry of the Fungal Clade Ustilaginomycotina.</title>
        <authorList>
            <person name="Kijpornyongpan T."/>
            <person name="Mondo S.J."/>
            <person name="Barry K."/>
            <person name="Sandor L."/>
            <person name="Lee J."/>
            <person name="Lipzen A."/>
            <person name="Pangilinan J."/>
            <person name="LaButti K."/>
            <person name="Hainaut M."/>
            <person name="Henrissat B."/>
            <person name="Grigoriev I.V."/>
            <person name="Spatafora J.W."/>
            <person name="Aime M.C."/>
        </authorList>
    </citation>
    <scope>NUCLEOTIDE SEQUENCE [LARGE SCALE GENOMIC DNA]</scope>
    <source>
        <strain evidence="9 10">MCA 3645</strain>
    </source>
</reference>
<comment type="similarity">
    <text evidence="2">Belongs to the mitochondrion-specific ribosomal protein mS29 family.</text>
</comment>
<gene>
    <name evidence="9" type="ORF">BCV70DRAFT_199109</name>
</gene>
<evidence type="ECO:0000256" key="5">
    <source>
        <dbReference type="ARBA" id="ARBA00023128"/>
    </source>
</evidence>
<dbReference type="InterPro" id="IPR019368">
    <property type="entry name" value="Ribosomal_mS29"/>
</dbReference>
<sequence>MATYRSFGALRTVAGQASSSLASTSSSAAAAQQIRSFSLTASASAAAKKAPAVKKKAVVKKKAGISGPRSTGGKRKGGVDSSSSLSRNSEFHLESPDMSHLQPLHAENLTQAAIGHTFAYTDATLAAFKAFGLPQELQRELDAQPKPRTLVRQQTLDLLDRFDAAAKGGKSDKVVLEGNNGSGKSTLVAQSIAYALDEGWVVISIPRSINLINSSTLYTYSSSHQAYVQPEATKDLLDAIAKVNGAALKKIKTTEAATIDGNELAQGTPLDAVIKRGVDESASASARHTVFELVIKTLAQQTECPVLVAVDDVQSLFRTSLYKDPDFTPLEAYELGLPRTLLSLFTSASASDKPSPFSLKKGIVLGAISTSHTEFLTPPELAIALADSSSQPPIVSQAINAYTKLAPQHLENAKLALANTKVLNTSNPLSRSEAAALFAQLKQERRYWSPVNDELFLAKLVETNGNARLFSKSLVSTLL</sequence>
<proteinExistence type="inferred from homology"/>
<evidence type="ECO:0000256" key="7">
    <source>
        <dbReference type="ARBA" id="ARBA00035140"/>
    </source>
</evidence>
<organism evidence="9 10">
    <name type="scientific">Testicularia cyperi</name>
    <dbReference type="NCBI Taxonomy" id="1882483"/>
    <lineage>
        <taxon>Eukaryota</taxon>
        <taxon>Fungi</taxon>
        <taxon>Dikarya</taxon>
        <taxon>Basidiomycota</taxon>
        <taxon>Ustilaginomycotina</taxon>
        <taxon>Ustilaginomycetes</taxon>
        <taxon>Ustilaginales</taxon>
        <taxon>Anthracoideaceae</taxon>
        <taxon>Testicularia</taxon>
    </lineage>
</organism>
<dbReference type="FunCoup" id="A0A317XUT3">
    <property type="interactions" value="26"/>
</dbReference>
<evidence type="ECO:0000256" key="6">
    <source>
        <dbReference type="ARBA" id="ARBA00023274"/>
    </source>
</evidence>
<dbReference type="AlphaFoldDB" id="A0A317XUT3"/>
<name>A0A317XUT3_9BASI</name>
<dbReference type="InterPro" id="IPR027417">
    <property type="entry name" value="P-loop_NTPase"/>
</dbReference>
<keyword evidence="10" id="KW-1185">Reference proteome</keyword>
<keyword evidence="5" id="KW-0496">Mitochondrion</keyword>
<evidence type="ECO:0000256" key="1">
    <source>
        <dbReference type="ARBA" id="ARBA00004173"/>
    </source>
</evidence>
<evidence type="ECO:0000256" key="4">
    <source>
        <dbReference type="ARBA" id="ARBA00022980"/>
    </source>
</evidence>
<evidence type="ECO:0000256" key="2">
    <source>
        <dbReference type="ARBA" id="ARBA00009863"/>
    </source>
</evidence>
<dbReference type="PANTHER" id="PTHR12810">
    <property type="entry name" value="MITOCHONDRIAL 28S RIBOSOMAL PROTEIN S29"/>
    <property type="match status" value="1"/>
</dbReference>
<dbReference type="EMBL" id="KZ819190">
    <property type="protein sequence ID" value="PWZ01668.1"/>
    <property type="molecule type" value="Genomic_DNA"/>
</dbReference>